<dbReference type="Proteomes" id="UP000489961">
    <property type="component" value="Unassembled WGS sequence"/>
</dbReference>
<keyword evidence="3" id="KW-0238">DNA-binding</keyword>
<protein>
    <submittedName>
        <fullName evidence="8">Oxygen regulatory protein NreC</fullName>
    </submittedName>
</protein>
<evidence type="ECO:0000256" key="4">
    <source>
        <dbReference type="ARBA" id="ARBA00023163"/>
    </source>
</evidence>
<dbReference type="Pfam" id="PF00196">
    <property type="entry name" value="GerE"/>
    <property type="match status" value="1"/>
</dbReference>
<evidence type="ECO:0000313" key="8">
    <source>
        <dbReference type="EMBL" id="CAB1212512.1"/>
    </source>
</evidence>
<evidence type="ECO:0000313" key="9">
    <source>
        <dbReference type="Proteomes" id="UP000489961"/>
    </source>
</evidence>
<proteinExistence type="predicted"/>
<dbReference type="PROSITE" id="PS00622">
    <property type="entry name" value="HTH_LUXR_1"/>
    <property type="match status" value="1"/>
</dbReference>
<dbReference type="PROSITE" id="PS50043">
    <property type="entry name" value="HTH_LUXR_2"/>
    <property type="match status" value="1"/>
</dbReference>
<evidence type="ECO:0000259" key="6">
    <source>
        <dbReference type="PROSITE" id="PS50043"/>
    </source>
</evidence>
<dbReference type="CDD" id="cd17535">
    <property type="entry name" value="REC_NarL-like"/>
    <property type="match status" value="1"/>
</dbReference>
<dbReference type="AlphaFoldDB" id="A0A811GBS0"/>
<dbReference type="InterPro" id="IPR036388">
    <property type="entry name" value="WH-like_DNA-bd_sf"/>
</dbReference>
<evidence type="ECO:0000256" key="3">
    <source>
        <dbReference type="ARBA" id="ARBA00023125"/>
    </source>
</evidence>
<evidence type="ECO:0000256" key="1">
    <source>
        <dbReference type="ARBA" id="ARBA00022553"/>
    </source>
</evidence>
<dbReference type="InterPro" id="IPR000792">
    <property type="entry name" value="Tscrpt_reg_LuxR_C"/>
</dbReference>
<feature type="domain" description="HTH luxR-type" evidence="6">
    <location>
        <begin position="208"/>
        <end position="273"/>
    </location>
</feature>
<keyword evidence="4" id="KW-0804">Transcription</keyword>
<accession>A0A811GBS0</accession>
<comment type="caution">
    <text evidence="8">The sequence shown here is derived from an EMBL/GenBank/DDBJ whole genome shotgun (WGS) entry which is preliminary data.</text>
</comment>
<keyword evidence="1 5" id="KW-0597">Phosphoprotein</keyword>
<dbReference type="InterPro" id="IPR011006">
    <property type="entry name" value="CheY-like_superfamily"/>
</dbReference>
<name>A0A811GBS0_9GAMM</name>
<dbReference type="GO" id="GO:0006355">
    <property type="term" value="P:regulation of DNA-templated transcription"/>
    <property type="evidence" value="ECO:0007669"/>
    <property type="project" value="InterPro"/>
</dbReference>
<dbReference type="SUPFAM" id="SSF52172">
    <property type="entry name" value="CheY-like"/>
    <property type="match status" value="1"/>
</dbReference>
<dbReference type="SMART" id="SM00421">
    <property type="entry name" value="HTH_LUXR"/>
    <property type="match status" value="1"/>
</dbReference>
<keyword evidence="2" id="KW-0805">Transcription regulation</keyword>
<dbReference type="GO" id="GO:0000160">
    <property type="term" value="P:phosphorelay signal transduction system"/>
    <property type="evidence" value="ECO:0007669"/>
    <property type="project" value="InterPro"/>
</dbReference>
<evidence type="ECO:0000259" key="7">
    <source>
        <dbReference type="PROSITE" id="PS50110"/>
    </source>
</evidence>
<evidence type="ECO:0000256" key="2">
    <source>
        <dbReference type="ARBA" id="ARBA00023015"/>
    </source>
</evidence>
<reference evidence="8 9" key="1">
    <citation type="submission" date="2020-02" db="EMBL/GenBank/DDBJ databases">
        <authorList>
            <person name="Chaudhuri R."/>
        </authorList>
    </citation>
    <scope>NUCLEOTIDE SEQUENCE [LARGE SCALE GENOMIC DNA]</scope>
    <source>
        <strain evidence="8">SFB21</strain>
    </source>
</reference>
<dbReference type="InterPro" id="IPR001789">
    <property type="entry name" value="Sig_transdc_resp-reg_receiver"/>
</dbReference>
<dbReference type="GO" id="GO:0003677">
    <property type="term" value="F:DNA binding"/>
    <property type="evidence" value="ECO:0007669"/>
    <property type="project" value="UniProtKB-KW"/>
</dbReference>
<dbReference type="PANTHER" id="PTHR43214:SF41">
    <property type="entry name" value="NITRATE_NITRITE RESPONSE REGULATOR PROTEIN NARP"/>
    <property type="match status" value="1"/>
</dbReference>
<feature type="domain" description="Response regulatory" evidence="7">
    <location>
        <begin position="59"/>
        <end position="176"/>
    </location>
</feature>
<dbReference type="Gene3D" id="3.40.50.2300">
    <property type="match status" value="1"/>
</dbReference>
<feature type="modified residue" description="4-aspartylphosphate" evidence="5">
    <location>
        <position position="111"/>
    </location>
</feature>
<sequence length="275" mass="30711">MDEWEPKQPLGLFLCFYISLKVIKLLIFRDILCIVFFAILSIRKGGWLVSELETILPVPVLVVEDEDLIQERLRLILTELGYNDEMLIFAKNLQQAFLEIDQQPISLALVDLGLPDGNGIELIEKLRALDSNVLILVISAWSTQESLFSAIKAGATGYVLKERDDAEVLLAIRSILRGGAPIDPFIAQEILKQISAQAIPTASDEKSTDQDADLLTSRETEILDLVAQGMSNREIAEQLNVSKYTVESHIKHIYRKLSVTKRTKAVIAARTLGIL</sequence>
<dbReference type="PANTHER" id="PTHR43214">
    <property type="entry name" value="TWO-COMPONENT RESPONSE REGULATOR"/>
    <property type="match status" value="1"/>
</dbReference>
<dbReference type="InterPro" id="IPR039420">
    <property type="entry name" value="WalR-like"/>
</dbReference>
<dbReference type="CDD" id="cd06170">
    <property type="entry name" value="LuxR_C_like"/>
    <property type="match status" value="1"/>
</dbReference>
<dbReference type="Gene3D" id="1.10.10.10">
    <property type="entry name" value="Winged helix-like DNA-binding domain superfamily/Winged helix DNA-binding domain"/>
    <property type="match status" value="1"/>
</dbReference>
<dbReference type="Pfam" id="PF00072">
    <property type="entry name" value="Response_reg"/>
    <property type="match status" value="1"/>
</dbReference>
<dbReference type="PRINTS" id="PR00038">
    <property type="entry name" value="HTHLUXR"/>
</dbReference>
<gene>
    <name evidence="8" type="primary">nreC</name>
    <name evidence="8" type="ORF">SFB21_1104</name>
</gene>
<evidence type="ECO:0000256" key="5">
    <source>
        <dbReference type="PROSITE-ProRule" id="PRU00169"/>
    </source>
</evidence>
<dbReference type="SMART" id="SM00448">
    <property type="entry name" value="REC"/>
    <property type="match status" value="1"/>
</dbReference>
<dbReference type="EMBL" id="CADDTS010000022">
    <property type="protein sequence ID" value="CAB1212512.1"/>
    <property type="molecule type" value="Genomic_DNA"/>
</dbReference>
<dbReference type="InterPro" id="IPR058245">
    <property type="entry name" value="NreC/VraR/RcsB-like_REC"/>
</dbReference>
<organism evidence="8 9">
    <name type="scientific">Acinetobacter bouvetii</name>
    <dbReference type="NCBI Taxonomy" id="202951"/>
    <lineage>
        <taxon>Bacteria</taxon>
        <taxon>Pseudomonadati</taxon>
        <taxon>Pseudomonadota</taxon>
        <taxon>Gammaproteobacteria</taxon>
        <taxon>Moraxellales</taxon>
        <taxon>Moraxellaceae</taxon>
        <taxon>Acinetobacter</taxon>
    </lineage>
</organism>
<dbReference type="PROSITE" id="PS50110">
    <property type="entry name" value="RESPONSE_REGULATORY"/>
    <property type="match status" value="1"/>
</dbReference>